<protein>
    <submittedName>
        <fullName evidence="1">Uncharacterized protein</fullName>
    </submittedName>
</protein>
<dbReference type="Proteomes" id="UP001500974">
    <property type="component" value="Unassembled WGS sequence"/>
</dbReference>
<keyword evidence="2" id="KW-1185">Reference proteome</keyword>
<evidence type="ECO:0000313" key="2">
    <source>
        <dbReference type="Proteomes" id="UP001500974"/>
    </source>
</evidence>
<dbReference type="EMBL" id="BAAAON010000003">
    <property type="protein sequence ID" value="GAA2176681.1"/>
    <property type="molecule type" value="Genomic_DNA"/>
</dbReference>
<dbReference type="RefSeq" id="WP_346028430.1">
    <property type="nucleotide sequence ID" value="NZ_BAAAON010000003.1"/>
</dbReference>
<name>A0ABN3AZJ3_9MICC</name>
<comment type="caution">
    <text evidence="1">The sequence shown here is derived from an EMBL/GenBank/DDBJ whole genome shotgun (WGS) entry which is preliminary data.</text>
</comment>
<evidence type="ECO:0000313" key="1">
    <source>
        <dbReference type="EMBL" id="GAA2176681.1"/>
    </source>
</evidence>
<accession>A0ABN3AZJ3</accession>
<reference evidence="1 2" key="1">
    <citation type="journal article" date="2019" name="Int. J. Syst. Evol. Microbiol.">
        <title>The Global Catalogue of Microorganisms (GCM) 10K type strain sequencing project: providing services to taxonomists for standard genome sequencing and annotation.</title>
        <authorList>
            <consortium name="The Broad Institute Genomics Platform"/>
            <consortium name="The Broad Institute Genome Sequencing Center for Infectious Disease"/>
            <person name="Wu L."/>
            <person name="Ma J."/>
        </authorList>
    </citation>
    <scope>NUCLEOTIDE SEQUENCE [LARGE SCALE GENOMIC DNA]</scope>
    <source>
        <strain evidence="1 2">JCM 14917</strain>
    </source>
</reference>
<proteinExistence type="predicted"/>
<organism evidence="1 2">
    <name type="scientific">Arthrobacter parietis</name>
    <dbReference type="NCBI Taxonomy" id="271434"/>
    <lineage>
        <taxon>Bacteria</taxon>
        <taxon>Bacillati</taxon>
        <taxon>Actinomycetota</taxon>
        <taxon>Actinomycetes</taxon>
        <taxon>Micrococcales</taxon>
        <taxon>Micrococcaceae</taxon>
        <taxon>Arthrobacter</taxon>
    </lineage>
</organism>
<gene>
    <name evidence="1" type="ORF">GCM10009784_24130</name>
</gene>
<sequence>MSFNSKITSSQPFPASLRALPDRALHVLNSKVHRAQDAEYRHGIPEMETEFRKEELREEISRREALSATASYPALRIAT</sequence>